<organism evidence="2 3">
    <name type="scientific">Myxococcus xanthus</name>
    <dbReference type="NCBI Taxonomy" id="34"/>
    <lineage>
        <taxon>Bacteria</taxon>
        <taxon>Pseudomonadati</taxon>
        <taxon>Myxococcota</taxon>
        <taxon>Myxococcia</taxon>
        <taxon>Myxococcales</taxon>
        <taxon>Cystobacterineae</taxon>
        <taxon>Myxococcaceae</taxon>
        <taxon>Myxococcus</taxon>
    </lineage>
</organism>
<evidence type="ECO:0000313" key="2">
    <source>
        <dbReference type="EMBL" id="NOJ80340.1"/>
    </source>
</evidence>
<feature type="domain" description="Insertion element IS402-like" evidence="1">
    <location>
        <begin position="6"/>
        <end position="38"/>
    </location>
</feature>
<evidence type="ECO:0000259" key="1">
    <source>
        <dbReference type="Pfam" id="PF13340"/>
    </source>
</evidence>
<sequence length="93" mass="10864">MRADRVQWRALPERFGNWKSVYNRFRRWARTGRWEAIFKELRLGVDEGGSLIDASVVWARQDAVGENGGSKAMLWGALEKVFNEGSRRHNDER</sequence>
<dbReference type="AlphaFoldDB" id="A0A7Y4MSB1"/>
<reference evidence="2 3" key="1">
    <citation type="submission" date="2020-05" db="EMBL/GenBank/DDBJ databases">
        <authorList>
            <person name="Whitworth D."/>
        </authorList>
    </citation>
    <scope>NUCLEOTIDE SEQUENCE [LARGE SCALE GENOMIC DNA]</scope>
    <source>
        <strain evidence="2 3">AM005</strain>
    </source>
</reference>
<name>A0A7Y4MSB1_MYXXA</name>
<dbReference type="Pfam" id="PF13340">
    <property type="entry name" value="DUF4096"/>
    <property type="match status" value="1"/>
</dbReference>
<dbReference type="PANTHER" id="PTHR46637:SF1">
    <property type="entry name" value="BLL5188 PROTEIN"/>
    <property type="match status" value="1"/>
</dbReference>
<dbReference type="InterPro" id="IPR025161">
    <property type="entry name" value="IS402-like_dom"/>
</dbReference>
<evidence type="ECO:0000313" key="3">
    <source>
        <dbReference type="Proteomes" id="UP000533080"/>
    </source>
</evidence>
<proteinExistence type="predicted"/>
<dbReference type="Proteomes" id="UP000533080">
    <property type="component" value="Unassembled WGS sequence"/>
</dbReference>
<comment type="caution">
    <text evidence="2">The sequence shown here is derived from an EMBL/GenBank/DDBJ whole genome shotgun (WGS) entry which is preliminary data.</text>
</comment>
<accession>A0A7Y4MSB1</accession>
<dbReference type="EMBL" id="JABFNT010000056">
    <property type="protein sequence ID" value="NOJ80340.1"/>
    <property type="molecule type" value="Genomic_DNA"/>
</dbReference>
<protein>
    <submittedName>
        <fullName evidence="2">Transposase</fullName>
    </submittedName>
</protein>
<gene>
    <name evidence="2" type="ORF">HNV28_18690</name>
</gene>
<dbReference type="InterPro" id="IPR052909">
    <property type="entry name" value="Transposase_6_like"/>
</dbReference>
<dbReference type="PANTHER" id="PTHR46637">
    <property type="entry name" value="TIS1421-TRANSPOSASE PROTEIN A"/>
    <property type="match status" value="1"/>
</dbReference>